<accession>A0A2U8FFF7</accession>
<evidence type="ECO:0000313" key="1">
    <source>
        <dbReference type="EMBL" id="AWI34758.1"/>
    </source>
</evidence>
<dbReference type="KEGG" id="had:CDV25_08275"/>
<proteinExistence type="predicted"/>
<dbReference type="AlphaFoldDB" id="A0A2U8FFF7"/>
<gene>
    <name evidence="1" type="ORF">CDV25_08275</name>
</gene>
<dbReference type="OrthoDB" id="5323138at2"/>
<dbReference type="Proteomes" id="UP000244890">
    <property type="component" value="Chromosome"/>
</dbReference>
<dbReference type="EMBL" id="CP021886">
    <property type="protein sequence ID" value="AWI34758.1"/>
    <property type="molecule type" value="Genomic_DNA"/>
</dbReference>
<evidence type="ECO:0000313" key="2">
    <source>
        <dbReference type="Proteomes" id="UP000244890"/>
    </source>
</evidence>
<reference evidence="1 2" key="1">
    <citation type="submission" date="2017-06" db="EMBL/GenBank/DDBJ databases">
        <title>Complete genome of Helicobacter apodemus.</title>
        <authorList>
            <person name="Cho S."/>
        </authorList>
    </citation>
    <scope>NUCLEOTIDE SEQUENCE [LARGE SCALE GENOMIC DNA]</scope>
    <source>
        <strain evidence="2">SNUVETPUB-15-01</strain>
    </source>
</reference>
<protein>
    <submittedName>
        <fullName evidence="1">Uncharacterized protein</fullName>
    </submittedName>
</protein>
<organism evidence="1 2">
    <name type="scientific">Helicobacter apodemus</name>
    <dbReference type="NCBI Taxonomy" id="135569"/>
    <lineage>
        <taxon>Bacteria</taxon>
        <taxon>Pseudomonadati</taxon>
        <taxon>Campylobacterota</taxon>
        <taxon>Epsilonproteobacteria</taxon>
        <taxon>Campylobacterales</taxon>
        <taxon>Helicobacteraceae</taxon>
        <taxon>Helicobacter</taxon>
    </lineage>
</organism>
<name>A0A2U8FFF7_9HELI</name>
<sequence length="159" mass="18464">MQVRVLMTILACFILITLLVLIRKYIDAINVALPVFKPYELAVDNNQPEFANVSDWVNKLSNKSSSPFIYPAPVLQVKLLLEDDILESHEEVFRVSVGAIDDYQFFCINQVFSSHKIKYSYYKVGDNIWLVVLTKDENYLRSVLDKLKYYEINYILAKA</sequence>